<evidence type="ECO:0000256" key="4">
    <source>
        <dbReference type="ARBA" id="ARBA00022475"/>
    </source>
</evidence>
<feature type="domain" description="Casparian strip membrane protein" evidence="10">
    <location>
        <begin position="44"/>
        <end position="183"/>
    </location>
</feature>
<proteinExistence type="inferred from homology"/>
<organism evidence="11 12">
    <name type="scientific">Psophocarpus tetragonolobus</name>
    <name type="common">Winged bean</name>
    <name type="synonym">Dolichos tetragonolobus</name>
    <dbReference type="NCBI Taxonomy" id="3891"/>
    <lineage>
        <taxon>Eukaryota</taxon>
        <taxon>Viridiplantae</taxon>
        <taxon>Streptophyta</taxon>
        <taxon>Embryophyta</taxon>
        <taxon>Tracheophyta</taxon>
        <taxon>Spermatophyta</taxon>
        <taxon>Magnoliopsida</taxon>
        <taxon>eudicotyledons</taxon>
        <taxon>Gunneridae</taxon>
        <taxon>Pentapetalae</taxon>
        <taxon>rosids</taxon>
        <taxon>fabids</taxon>
        <taxon>Fabales</taxon>
        <taxon>Fabaceae</taxon>
        <taxon>Papilionoideae</taxon>
        <taxon>50 kb inversion clade</taxon>
        <taxon>NPAAA clade</taxon>
        <taxon>indigoferoid/millettioid clade</taxon>
        <taxon>Phaseoleae</taxon>
        <taxon>Psophocarpus</taxon>
    </lineage>
</organism>
<sequence>MNRERTRHREKSVERVMEKGGVAEGGRSPYPMQMKMGDESQPNTLRTAETFLRLLSVGLCVSALVLMLKNSQQNQYGSLDYAHLGAFRYLVHANGICAGYSLFSAVIAAMPRPSTMPRAWTFFLLDQVLTYIIIAAGAASTEVLYLAENGDAATTWSAACGSFGRFCHKVTASVAITFVAVFCYVLLSLISSYKLFTKYDAPAGKSTAAIEVAAFPG</sequence>
<dbReference type="Pfam" id="PF04535">
    <property type="entry name" value="CASP_dom"/>
    <property type="match status" value="1"/>
</dbReference>
<gene>
    <name evidence="11" type="ORF">VNO78_28070</name>
</gene>
<name>A0AAN9XAS7_PSOTE</name>
<feature type="region of interest" description="Disordered" evidence="9">
    <location>
        <begin position="1"/>
        <end position="32"/>
    </location>
</feature>
<feature type="transmembrane region" description="Helical" evidence="8">
    <location>
        <begin position="89"/>
        <end position="110"/>
    </location>
</feature>
<evidence type="ECO:0000256" key="9">
    <source>
        <dbReference type="SAM" id="MobiDB-lite"/>
    </source>
</evidence>
<feature type="transmembrane region" description="Helical" evidence="8">
    <location>
        <begin position="122"/>
        <end position="147"/>
    </location>
</feature>
<keyword evidence="5 8" id="KW-0812">Transmembrane</keyword>
<dbReference type="AlphaFoldDB" id="A0AAN9XAS7"/>
<comment type="caution">
    <text evidence="11">The sequence shown here is derived from an EMBL/GenBank/DDBJ whole genome shotgun (WGS) entry which is preliminary data.</text>
</comment>
<feature type="transmembrane region" description="Helical" evidence="8">
    <location>
        <begin position="51"/>
        <end position="69"/>
    </location>
</feature>
<evidence type="ECO:0000256" key="6">
    <source>
        <dbReference type="ARBA" id="ARBA00022989"/>
    </source>
</evidence>
<comment type="subcellular location">
    <subcellularLocation>
        <location evidence="1 8">Cell membrane</location>
        <topology evidence="1 8">Multi-pass membrane protein</topology>
    </subcellularLocation>
</comment>
<evidence type="ECO:0000256" key="3">
    <source>
        <dbReference type="ARBA" id="ARBA00011489"/>
    </source>
</evidence>
<evidence type="ECO:0000259" key="10">
    <source>
        <dbReference type="Pfam" id="PF04535"/>
    </source>
</evidence>
<dbReference type="InterPro" id="IPR006459">
    <property type="entry name" value="CASP/CASPL"/>
</dbReference>
<keyword evidence="12" id="KW-1185">Reference proteome</keyword>
<dbReference type="GO" id="GO:0005886">
    <property type="term" value="C:plasma membrane"/>
    <property type="evidence" value="ECO:0007669"/>
    <property type="project" value="UniProtKB-SubCell"/>
</dbReference>
<comment type="similarity">
    <text evidence="2 8">Belongs to the Casparian strip membrane proteins (CASP) family.</text>
</comment>
<dbReference type="Proteomes" id="UP001386955">
    <property type="component" value="Unassembled WGS sequence"/>
</dbReference>
<feature type="transmembrane region" description="Helical" evidence="8">
    <location>
        <begin position="170"/>
        <end position="190"/>
    </location>
</feature>
<keyword evidence="6 8" id="KW-1133">Transmembrane helix</keyword>
<evidence type="ECO:0000256" key="1">
    <source>
        <dbReference type="ARBA" id="ARBA00004651"/>
    </source>
</evidence>
<evidence type="ECO:0000256" key="5">
    <source>
        <dbReference type="ARBA" id="ARBA00022692"/>
    </source>
</evidence>
<dbReference type="EMBL" id="JAYMYS010000007">
    <property type="protein sequence ID" value="KAK7387343.1"/>
    <property type="molecule type" value="Genomic_DNA"/>
</dbReference>
<dbReference type="PANTHER" id="PTHR33573:SF46">
    <property type="entry name" value="CASP-LIKE PROTEIN 2A1"/>
    <property type="match status" value="1"/>
</dbReference>
<evidence type="ECO:0000256" key="7">
    <source>
        <dbReference type="ARBA" id="ARBA00023136"/>
    </source>
</evidence>
<evidence type="ECO:0000256" key="8">
    <source>
        <dbReference type="RuleBase" id="RU361233"/>
    </source>
</evidence>
<comment type="subunit">
    <text evidence="3 8">Homodimer and heterodimers.</text>
</comment>
<reference evidence="11 12" key="1">
    <citation type="submission" date="2024-01" db="EMBL/GenBank/DDBJ databases">
        <title>The genomes of 5 underutilized Papilionoideae crops provide insights into root nodulation and disease resistanc.</title>
        <authorList>
            <person name="Jiang F."/>
        </authorList>
    </citation>
    <scope>NUCLEOTIDE SEQUENCE [LARGE SCALE GENOMIC DNA]</scope>
    <source>
        <strain evidence="11">DUOXIRENSHENG_FW03</strain>
        <tissue evidence="11">Leaves</tissue>
    </source>
</reference>
<accession>A0AAN9XAS7</accession>
<evidence type="ECO:0000313" key="11">
    <source>
        <dbReference type="EMBL" id="KAK7387343.1"/>
    </source>
</evidence>
<protein>
    <recommendedName>
        <fullName evidence="8">CASP-like protein</fullName>
    </recommendedName>
</protein>
<dbReference type="PANTHER" id="PTHR33573">
    <property type="entry name" value="CASP-LIKE PROTEIN 4A4"/>
    <property type="match status" value="1"/>
</dbReference>
<dbReference type="InterPro" id="IPR006702">
    <property type="entry name" value="CASP_dom"/>
</dbReference>
<dbReference type="NCBIfam" id="TIGR01569">
    <property type="entry name" value="A_tha_TIGR01569"/>
    <property type="match status" value="1"/>
</dbReference>
<keyword evidence="7 8" id="KW-0472">Membrane</keyword>
<keyword evidence="4 8" id="KW-1003">Cell membrane</keyword>
<evidence type="ECO:0000256" key="2">
    <source>
        <dbReference type="ARBA" id="ARBA00007651"/>
    </source>
</evidence>
<feature type="compositionally biased region" description="Basic residues" evidence="9">
    <location>
        <begin position="1"/>
        <end position="10"/>
    </location>
</feature>
<evidence type="ECO:0000313" key="12">
    <source>
        <dbReference type="Proteomes" id="UP001386955"/>
    </source>
</evidence>